<sequence length="173" mass="20275">MNKYQLKIHSVCIPFSFFPVPKSLLCFLYQDVEWVCSKNHVLLYVLTSSNKEIQTLCFASFGQAKKKYKELNSENYPNEKITNLKLSLPQGWLSHFDNESEPDIEYPYENDFESTKEMNTHKEITIAALLKLRKSFISEHDLDIAYELLEINPNDNTAHINPKESYNKMKTKK</sequence>
<evidence type="ECO:0000313" key="1">
    <source>
        <dbReference type="EMBL" id="EDH9740214.1"/>
    </source>
</evidence>
<gene>
    <name evidence="1" type="ORF">CC562_19600</name>
</gene>
<organism evidence="1">
    <name type="scientific">Salmonella enterica subsp. enterica serovar Concord</name>
    <dbReference type="NCBI Taxonomy" id="483687"/>
    <lineage>
        <taxon>Bacteria</taxon>
        <taxon>Pseudomonadati</taxon>
        <taxon>Pseudomonadota</taxon>
        <taxon>Gammaproteobacteria</taxon>
        <taxon>Enterobacterales</taxon>
        <taxon>Enterobacteriaceae</taxon>
        <taxon>Salmonella</taxon>
    </lineage>
</organism>
<name>A0A636D1A5_SALET</name>
<reference evidence="1" key="1">
    <citation type="submission" date="2018-07" db="EMBL/GenBank/DDBJ databases">
        <authorList>
            <person name="Ashton P.M."/>
            <person name="Dallman T."/>
            <person name="Nair S."/>
            <person name="De Pinna E."/>
            <person name="Peters T."/>
            <person name="Grant K."/>
        </authorList>
    </citation>
    <scope>NUCLEOTIDE SEQUENCE</scope>
    <source>
        <strain evidence="1">361771</strain>
    </source>
</reference>
<comment type="caution">
    <text evidence="1">The sequence shown here is derived from an EMBL/GenBank/DDBJ whole genome shotgun (WGS) entry which is preliminary data.</text>
</comment>
<dbReference type="EMBL" id="AAMJKO010000027">
    <property type="protein sequence ID" value="EDH9740214.1"/>
    <property type="molecule type" value="Genomic_DNA"/>
</dbReference>
<accession>A0A636D1A5</accession>
<protein>
    <submittedName>
        <fullName evidence="1">Uncharacterized protein</fullName>
    </submittedName>
</protein>
<proteinExistence type="predicted"/>
<dbReference type="AlphaFoldDB" id="A0A636D1A5"/>